<dbReference type="AlphaFoldDB" id="A0AAP0EEA9"/>
<dbReference type="InterPro" id="IPR000477">
    <property type="entry name" value="RT_dom"/>
</dbReference>
<dbReference type="Pfam" id="PF00078">
    <property type="entry name" value="RVT_1"/>
    <property type="match status" value="1"/>
</dbReference>
<gene>
    <name evidence="8" type="ORF">Sjap_024968</name>
</gene>
<keyword evidence="3" id="KW-0540">Nuclease</keyword>
<dbReference type="Gene3D" id="3.30.70.270">
    <property type="match status" value="2"/>
</dbReference>
<evidence type="ECO:0000256" key="6">
    <source>
        <dbReference type="ARBA" id="ARBA00022918"/>
    </source>
</evidence>
<evidence type="ECO:0000256" key="1">
    <source>
        <dbReference type="ARBA" id="ARBA00022679"/>
    </source>
</evidence>
<dbReference type="SUPFAM" id="SSF56672">
    <property type="entry name" value="DNA/RNA polymerases"/>
    <property type="match status" value="1"/>
</dbReference>
<dbReference type="InterPro" id="IPR041373">
    <property type="entry name" value="RT_RNaseH"/>
</dbReference>
<keyword evidence="2" id="KW-0548">Nucleotidyltransferase</keyword>
<keyword evidence="5" id="KW-0378">Hydrolase</keyword>
<dbReference type="FunFam" id="3.10.20.370:FF:000001">
    <property type="entry name" value="Retrovirus-related Pol polyprotein from transposon 17.6-like protein"/>
    <property type="match status" value="1"/>
</dbReference>
<keyword evidence="1" id="KW-0808">Transferase</keyword>
<dbReference type="GO" id="GO:0016787">
    <property type="term" value="F:hydrolase activity"/>
    <property type="evidence" value="ECO:0007669"/>
    <property type="project" value="UniProtKB-KW"/>
</dbReference>
<accession>A0AAP0EEA9</accession>
<feature type="domain" description="Reverse transcriptase" evidence="7">
    <location>
        <begin position="1"/>
        <end position="82"/>
    </location>
</feature>
<name>A0AAP0EEA9_9MAGN</name>
<dbReference type="Pfam" id="PF17917">
    <property type="entry name" value="RT_RNaseH"/>
    <property type="match status" value="1"/>
</dbReference>
<organism evidence="8 9">
    <name type="scientific">Stephania japonica</name>
    <dbReference type="NCBI Taxonomy" id="461633"/>
    <lineage>
        <taxon>Eukaryota</taxon>
        <taxon>Viridiplantae</taxon>
        <taxon>Streptophyta</taxon>
        <taxon>Embryophyta</taxon>
        <taxon>Tracheophyta</taxon>
        <taxon>Spermatophyta</taxon>
        <taxon>Magnoliopsida</taxon>
        <taxon>Ranunculales</taxon>
        <taxon>Menispermaceae</taxon>
        <taxon>Menispermoideae</taxon>
        <taxon>Cissampelideae</taxon>
        <taxon>Stephania</taxon>
    </lineage>
</organism>
<dbReference type="Proteomes" id="UP001417504">
    <property type="component" value="Unassembled WGS sequence"/>
</dbReference>
<dbReference type="InterPro" id="IPR043502">
    <property type="entry name" value="DNA/RNA_pol_sf"/>
</dbReference>
<dbReference type="PROSITE" id="PS50878">
    <property type="entry name" value="RT_POL"/>
    <property type="match status" value="1"/>
</dbReference>
<reference evidence="8 9" key="1">
    <citation type="submission" date="2024-01" db="EMBL/GenBank/DDBJ databases">
        <title>Genome assemblies of Stephania.</title>
        <authorList>
            <person name="Yang L."/>
        </authorList>
    </citation>
    <scope>NUCLEOTIDE SEQUENCE [LARGE SCALE GENOMIC DNA]</scope>
    <source>
        <strain evidence="8">QJT</strain>
        <tissue evidence="8">Leaf</tissue>
    </source>
</reference>
<sequence>MPFGLTNAPAMFMDLMHRVFKPYLDHFVIVFIDDIMIYSKTQEEHSHHLRVTLQTLKDNRLYAKLSKCEFWISEVKFLGHVVNAEGISVDSSKVEAIQKWPTPTMVSDVRSFLGLAGYYRRFVKGFSRIALPLTRLTQKDVEFIWADECKNAFEELKYRLTTAPVHTLPESGRELTVYTDASHSALGCVLMQDGRVVAYASRQLKVHEKNYPVHDLELAAVVFALKIWRHYLYGEKFIVYSDHKSLKYLFTQSELNMRQRRWLEFLKDYDFTLQYHPGKANVVADALSRRRTSRETIATTRTSQFRLLEEASIMMICESTAGTSSVGSTNTRNVSRFYCAQVRAEPEILQRILDFQKTDQDYVVYQRLASSVDHPDWSISDQGVIRFLNRLWIPEQLLCESCFKRHTGLFILFIQEIPRCIVI</sequence>
<dbReference type="InterPro" id="IPR050951">
    <property type="entry name" value="Retrovirus_Pol_polyprotein"/>
</dbReference>
<keyword evidence="4" id="KW-0255">Endonuclease</keyword>
<evidence type="ECO:0000259" key="7">
    <source>
        <dbReference type="PROSITE" id="PS50878"/>
    </source>
</evidence>
<evidence type="ECO:0000256" key="2">
    <source>
        <dbReference type="ARBA" id="ARBA00022695"/>
    </source>
</evidence>
<proteinExistence type="predicted"/>
<dbReference type="FunFam" id="3.30.70.270:FF:000020">
    <property type="entry name" value="Transposon Tf2-6 polyprotein-like Protein"/>
    <property type="match status" value="1"/>
</dbReference>
<evidence type="ECO:0000256" key="5">
    <source>
        <dbReference type="ARBA" id="ARBA00022801"/>
    </source>
</evidence>
<dbReference type="EMBL" id="JBBNAE010000010">
    <property type="protein sequence ID" value="KAK9091791.1"/>
    <property type="molecule type" value="Genomic_DNA"/>
</dbReference>
<keyword evidence="6" id="KW-0695">RNA-directed DNA polymerase</keyword>
<dbReference type="PANTHER" id="PTHR37984">
    <property type="entry name" value="PROTEIN CBG26694"/>
    <property type="match status" value="1"/>
</dbReference>
<dbReference type="InterPro" id="IPR043128">
    <property type="entry name" value="Rev_trsase/Diguanyl_cyclase"/>
</dbReference>
<dbReference type="GO" id="GO:0003964">
    <property type="term" value="F:RNA-directed DNA polymerase activity"/>
    <property type="evidence" value="ECO:0007669"/>
    <property type="project" value="UniProtKB-KW"/>
</dbReference>
<comment type="caution">
    <text evidence="8">The sequence shown here is derived from an EMBL/GenBank/DDBJ whole genome shotgun (WGS) entry which is preliminary data.</text>
</comment>
<dbReference type="CDD" id="cd01647">
    <property type="entry name" value="RT_LTR"/>
    <property type="match status" value="1"/>
</dbReference>
<dbReference type="CDD" id="cd09274">
    <property type="entry name" value="RNase_HI_RT_Ty3"/>
    <property type="match status" value="1"/>
</dbReference>
<evidence type="ECO:0000256" key="4">
    <source>
        <dbReference type="ARBA" id="ARBA00022759"/>
    </source>
</evidence>
<dbReference type="FunFam" id="3.30.70.270:FF:000003">
    <property type="entry name" value="Transposon Ty3-G Gag-Pol polyprotein"/>
    <property type="match status" value="1"/>
</dbReference>
<keyword evidence="9" id="KW-1185">Reference proteome</keyword>
<dbReference type="GO" id="GO:0004519">
    <property type="term" value="F:endonuclease activity"/>
    <property type="evidence" value="ECO:0007669"/>
    <property type="project" value="UniProtKB-KW"/>
</dbReference>
<dbReference type="PANTHER" id="PTHR37984:SF5">
    <property type="entry name" value="PROTEIN NYNRIN-LIKE"/>
    <property type="match status" value="1"/>
</dbReference>
<protein>
    <recommendedName>
        <fullName evidence="7">Reverse transcriptase domain-containing protein</fullName>
    </recommendedName>
</protein>
<evidence type="ECO:0000313" key="8">
    <source>
        <dbReference type="EMBL" id="KAK9091791.1"/>
    </source>
</evidence>
<evidence type="ECO:0000256" key="3">
    <source>
        <dbReference type="ARBA" id="ARBA00022722"/>
    </source>
</evidence>
<evidence type="ECO:0000313" key="9">
    <source>
        <dbReference type="Proteomes" id="UP001417504"/>
    </source>
</evidence>